<evidence type="ECO:0000313" key="1">
    <source>
        <dbReference type="EMBL" id="KAB8337149.1"/>
    </source>
</evidence>
<evidence type="ECO:0000313" key="2">
    <source>
        <dbReference type="Proteomes" id="UP000327013"/>
    </source>
</evidence>
<reference evidence="1 2" key="1">
    <citation type="submission" date="2019-06" db="EMBL/GenBank/DDBJ databases">
        <title>A chromosomal-level reference genome of Carpinus fangiana (Coryloideae, Betulaceae).</title>
        <authorList>
            <person name="Yang X."/>
            <person name="Wang Z."/>
            <person name="Zhang L."/>
            <person name="Hao G."/>
            <person name="Liu J."/>
            <person name="Yang Y."/>
        </authorList>
    </citation>
    <scope>NUCLEOTIDE SEQUENCE [LARGE SCALE GENOMIC DNA]</scope>
    <source>
        <strain evidence="1">Cfa_2016G</strain>
        <tissue evidence="1">Leaf</tissue>
    </source>
</reference>
<comment type="caution">
    <text evidence="1">The sequence shown here is derived from an EMBL/GenBank/DDBJ whole genome shotgun (WGS) entry which is preliminary data.</text>
</comment>
<dbReference type="EMBL" id="VIBQ01000009">
    <property type="protein sequence ID" value="KAB8337149.1"/>
    <property type="molecule type" value="Genomic_DNA"/>
</dbReference>
<name>A0A5N6KPY7_9ROSI</name>
<dbReference type="AlphaFoldDB" id="A0A5N6KPY7"/>
<organism evidence="1 2">
    <name type="scientific">Carpinus fangiana</name>
    <dbReference type="NCBI Taxonomy" id="176857"/>
    <lineage>
        <taxon>Eukaryota</taxon>
        <taxon>Viridiplantae</taxon>
        <taxon>Streptophyta</taxon>
        <taxon>Embryophyta</taxon>
        <taxon>Tracheophyta</taxon>
        <taxon>Spermatophyta</taxon>
        <taxon>Magnoliopsida</taxon>
        <taxon>eudicotyledons</taxon>
        <taxon>Gunneridae</taxon>
        <taxon>Pentapetalae</taxon>
        <taxon>rosids</taxon>
        <taxon>fabids</taxon>
        <taxon>Fagales</taxon>
        <taxon>Betulaceae</taxon>
        <taxon>Carpinus</taxon>
    </lineage>
</organism>
<proteinExistence type="predicted"/>
<dbReference type="Proteomes" id="UP000327013">
    <property type="component" value="Unassembled WGS sequence"/>
</dbReference>
<sequence>MPSEVSDIKQFIEICRRKDASCMSNLLSPGLARRRPPCLGTGPLENLSQAQDSSMTRWPAPQSDRQEINLAGNMLTVPAAARIKKTRGTNQIKFKGSPSLMYPRRMPRASVRRSRCWRRDYVEEAEGPAEDKGNENGVAGSVRLCICISNEAMNDSAFGFPYCAMALFHPPRIRSCKVTNVLHLGHDLWSTPELSLHHINMFPGFTTCPEFLPRLKLGLRANSLLLNECPPWGTHSMHLEIEQADSVLLTYETRLRG</sequence>
<gene>
    <name evidence="1" type="ORF">FH972_021453</name>
</gene>
<protein>
    <submittedName>
        <fullName evidence="1">Uncharacterized protein</fullName>
    </submittedName>
</protein>
<dbReference type="InterPro" id="IPR038464">
    <property type="entry name" value="Ribosomal_eL38_sf"/>
</dbReference>
<dbReference type="OrthoDB" id="10250488at2759"/>
<accession>A0A5N6KPY7</accession>
<dbReference type="Gene3D" id="3.30.720.90">
    <property type="match status" value="1"/>
</dbReference>
<keyword evidence="2" id="KW-1185">Reference proteome</keyword>